<protein>
    <submittedName>
        <fullName evidence="4">Cys/Met metabolism pyridoxal-phosphate-dependent protein</fullName>
    </submittedName>
</protein>
<dbReference type="Proteomes" id="UP000006851">
    <property type="component" value="Chromosome"/>
</dbReference>
<organism evidence="4 5">
    <name type="scientific">Coriobacterium glomerans (strain ATCC 49209 / DSM 20642 / JCM 10262 / PW2)</name>
    <dbReference type="NCBI Taxonomy" id="700015"/>
    <lineage>
        <taxon>Bacteria</taxon>
        <taxon>Bacillati</taxon>
        <taxon>Actinomycetota</taxon>
        <taxon>Coriobacteriia</taxon>
        <taxon>Coriobacteriales</taxon>
        <taxon>Coriobacteriaceae</taxon>
        <taxon>Coriobacterium</taxon>
    </lineage>
</organism>
<evidence type="ECO:0000256" key="2">
    <source>
        <dbReference type="ARBA" id="ARBA00022898"/>
    </source>
</evidence>
<dbReference type="EMBL" id="CP002628">
    <property type="protein sequence ID" value="AEB06929.1"/>
    <property type="molecule type" value="Genomic_DNA"/>
</dbReference>
<dbReference type="InterPro" id="IPR015422">
    <property type="entry name" value="PyrdxlP-dep_Trfase_small"/>
</dbReference>
<comment type="cofactor">
    <cofactor evidence="1 3">
        <name>pyridoxal 5'-phosphate</name>
        <dbReference type="ChEBI" id="CHEBI:597326"/>
    </cofactor>
</comment>
<proteinExistence type="inferred from homology"/>
<dbReference type="STRING" id="700015.Corgl_0816"/>
<dbReference type="OrthoDB" id="3180808at2"/>
<gene>
    <name evidence="4" type="ordered locus">Corgl_0816</name>
</gene>
<dbReference type="GO" id="GO:0030170">
    <property type="term" value="F:pyridoxal phosphate binding"/>
    <property type="evidence" value="ECO:0007669"/>
    <property type="project" value="InterPro"/>
</dbReference>
<evidence type="ECO:0000256" key="1">
    <source>
        <dbReference type="ARBA" id="ARBA00001933"/>
    </source>
</evidence>
<dbReference type="InterPro" id="IPR000277">
    <property type="entry name" value="Cys/Met-Metab_PyrdxlP-dep_enz"/>
</dbReference>
<evidence type="ECO:0000256" key="3">
    <source>
        <dbReference type="RuleBase" id="RU362118"/>
    </source>
</evidence>
<dbReference type="RefSeq" id="WP_013708672.1">
    <property type="nucleotide sequence ID" value="NC_015389.1"/>
</dbReference>
<evidence type="ECO:0000313" key="5">
    <source>
        <dbReference type="Proteomes" id="UP000006851"/>
    </source>
</evidence>
<dbReference type="eggNOG" id="COG0626">
    <property type="taxonomic scope" value="Bacteria"/>
</dbReference>
<dbReference type="HOGENOM" id="CLU_841211_0_0_11"/>
<dbReference type="SUPFAM" id="SSF53383">
    <property type="entry name" value="PLP-dependent transferases"/>
    <property type="match status" value="2"/>
</dbReference>
<reference evidence="5" key="1">
    <citation type="journal article" date="2013" name="Stand. Genomic Sci.">
        <title>Complete genome sequence of Coriobacterium glomerans type strain (PW2(T)) from the midgut of Pyrrhocoris apterus L. (red soldier bug).</title>
        <authorList>
            <person name="Stackebrandt E."/>
            <person name="Zeytun A."/>
            <person name="Lapidus A."/>
            <person name="Nolan M."/>
            <person name="Lucas S."/>
            <person name="Hammon N."/>
            <person name="Deshpande S."/>
            <person name="Cheng J.F."/>
            <person name="Tapia R."/>
            <person name="Goodwin L.A."/>
            <person name="Pitluck S."/>
            <person name="Liolios K."/>
            <person name="Pagani I."/>
            <person name="Ivanova N."/>
            <person name="Mavromatis K."/>
            <person name="Mikhailova N."/>
            <person name="Huntemann M."/>
            <person name="Pati A."/>
            <person name="Chen A."/>
            <person name="Palaniappan K."/>
            <person name="Chang Y.J."/>
            <person name="Land M."/>
            <person name="Hauser L."/>
            <person name="Rohde M."/>
            <person name="Pukall R."/>
            <person name="Goker M."/>
            <person name="Detter J.C."/>
            <person name="Woyke T."/>
            <person name="Bristow J."/>
            <person name="Eisen J.A."/>
            <person name="Markowitz V."/>
            <person name="Hugenholtz P."/>
            <person name="Kyrpides N.C."/>
            <person name="Klenk H.P."/>
        </authorList>
    </citation>
    <scope>NUCLEOTIDE SEQUENCE</scope>
    <source>
        <strain evidence="5">ATCC 49209 / DSM 20642 / JCM 10262 / PW2</strain>
    </source>
</reference>
<dbReference type="Pfam" id="PF01053">
    <property type="entry name" value="Cys_Met_Meta_PP"/>
    <property type="match status" value="1"/>
</dbReference>
<dbReference type="Gene3D" id="3.90.1150.10">
    <property type="entry name" value="Aspartate Aminotransferase, domain 1"/>
    <property type="match status" value="1"/>
</dbReference>
<dbReference type="GO" id="GO:0016846">
    <property type="term" value="F:carbon-sulfur lyase activity"/>
    <property type="evidence" value="ECO:0007669"/>
    <property type="project" value="TreeGrafter"/>
</dbReference>
<keyword evidence="5" id="KW-1185">Reference proteome</keyword>
<dbReference type="PANTHER" id="PTHR11808">
    <property type="entry name" value="TRANS-SULFURATION ENZYME FAMILY MEMBER"/>
    <property type="match status" value="1"/>
</dbReference>
<comment type="similarity">
    <text evidence="3">Belongs to the trans-sulfuration enzymes family.</text>
</comment>
<sequence length="369" mass="39273">MSAHSDRLDPAFIESFSADDALLLASDSVCRALASSSIIRPQDMLICNRDIAEQIEPDARAGALLRVADDIEAASFAAASEPFFCSDDGVAAERCLIWLVSSIAPTGARVADIGALADAAAQAKAVLIVDNSIATHFCCTPLLLGADAVAEPLVVSVIEPECPSDSVSLSFVALAWREARRRGGKHACGRARGSRMRLARRVFAADIDEVELSAELVCAAERAVRAQALCAQKRNDHARAIAEYLSCHPRVEAVRYPGFEAHVDHERASRVLRHGFGPIIEIDLDGIESATSIAKALDHRSGTSASSLMVSPSTPDQHDPARITRARVFSAASSVRADRERGGGRRVILSVGTDDPLVVLNLIEHALAS</sequence>
<name>F2N7N7_CORGP</name>
<dbReference type="Gene3D" id="3.40.640.10">
    <property type="entry name" value="Type I PLP-dependent aspartate aminotransferase-like (Major domain)"/>
    <property type="match status" value="1"/>
</dbReference>
<accession>F2N7N7</accession>
<dbReference type="KEGG" id="cgo:Corgl_0816"/>
<dbReference type="InterPro" id="IPR015421">
    <property type="entry name" value="PyrdxlP-dep_Trfase_major"/>
</dbReference>
<dbReference type="AlphaFoldDB" id="F2N7N7"/>
<dbReference type="GO" id="GO:0005737">
    <property type="term" value="C:cytoplasm"/>
    <property type="evidence" value="ECO:0007669"/>
    <property type="project" value="TreeGrafter"/>
</dbReference>
<dbReference type="InterPro" id="IPR015424">
    <property type="entry name" value="PyrdxlP-dep_Trfase"/>
</dbReference>
<keyword evidence="2 3" id="KW-0663">Pyridoxal phosphate</keyword>
<evidence type="ECO:0000313" key="4">
    <source>
        <dbReference type="EMBL" id="AEB06929.1"/>
    </source>
</evidence>
<dbReference type="GO" id="GO:0019346">
    <property type="term" value="P:transsulfuration"/>
    <property type="evidence" value="ECO:0007669"/>
    <property type="project" value="InterPro"/>
</dbReference>